<dbReference type="AlphaFoldDB" id="E4YVT2"/>
<name>E4YVT2_OIKDI</name>
<gene>
    <name evidence="1" type="ORF">GSOID_T00020139001</name>
</gene>
<proteinExistence type="predicted"/>
<organism evidence="1">
    <name type="scientific">Oikopleura dioica</name>
    <name type="common">Tunicate</name>
    <dbReference type="NCBI Taxonomy" id="34765"/>
    <lineage>
        <taxon>Eukaryota</taxon>
        <taxon>Metazoa</taxon>
        <taxon>Chordata</taxon>
        <taxon>Tunicata</taxon>
        <taxon>Appendicularia</taxon>
        <taxon>Copelata</taxon>
        <taxon>Oikopleuridae</taxon>
        <taxon>Oikopleura</taxon>
    </lineage>
</organism>
<protein>
    <submittedName>
        <fullName evidence="1">Uncharacterized protein</fullName>
    </submittedName>
</protein>
<reference evidence="1" key="1">
    <citation type="journal article" date="2010" name="Science">
        <title>Plasticity of animal genome architecture unmasked by rapid evolution of a pelagic tunicate.</title>
        <authorList>
            <person name="Denoeud F."/>
            <person name="Henriet S."/>
            <person name="Mungpakdee S."/>
            <person name="Aury J.M."/>
            <person name="Da Silva C."/>
            <person name="Brinkmann H."/>
            <person name="Mikhaleva J."/>
            <person name="Olsen L.C."/>
            <person name="Jubin C."/>
            <person name="Canestro C."/>
            <person name="Bouquet J.M."/>
            <person name="Danks G."/>
            <person name="Poulain J."/>
            <person name="Campsteijn C."/>
            <person name="Adamski M."/>
            <person name="Cross I."/>
            <person name="Yadetie F."/>
            <person name="Muffato M."/>
            <person name="Louis A."/>
            <person name="Butcher S."/>
            <person name="Tsagkogeorga G."/>
            <person name="Konrad A."/>
            <person name="Singh S."/>
            <person name="Jensen M.F."/>
            <person name="Cong E.H."/>
            <person name="Eikeseth-Otteraa H."/>
            <person name="Noel B."/>
            <person name="Anthouard V."/>
            <person name="Porcel B.M."/>
            <person name="Kachouri-Lafond R."/>
            <person name="Nishino A."/>
            <person name="Ugolini M."/>
            <person name="Chourrout P."/>
            <person name="Nishida H."/>
            <person name="Aasland R."/>
            <person name="Huzurbazar S."/>
            <person name="Westhof E."/>
            <person name="Delsuc F."/>
            <person name="Lehrach H."/>
            <person name="Reinhardt R."/>
            <person name="Weissenbach J."/>
            <person name="Roy S.W."/>
            <person name="Artiguenave F."/>
            <person name="Postlethwait J.H."/>
            <person name="Manak J.R."/>
            <person name="Thompson E.M."/>
            <person name="Jaillon O."/>
            <person name="Du Pasquier L."/>
            <person name="Boudinot P."/>
            <person name="Liberles D.A."/>
            <person name="Volff J.N."/>
            <person name="Philippe H."/>
            <person name="Lenhard B."/>
            <person name="Roest Crollius H."/>
            <person name="Wincker P."/>
            <person name="Chourrout D."/>
        </authorList>
    </citation>
    <scope>NUCLEOTIDE SEQUENCE [LARGE SCALE GENOMIC DNA]</scope>
</reference>
<evidence type="ECO:0000313" key="1">
    <source>
        <dbReference type="EMBL" id="CBY39567.1"/>
    </source>
</evidence>
<dbReference type="EMBL" id="FN655574">
    <property type="protein sequence ID" value="CBY39567.1"/>
    <property type="molecule type" value="Genomic_DNA"/>
</dbReference>
<dbReference type="Proteomes" id="UP000011014">
    <property type="component" value="Unassembled WGS sequence"/>
</dbReference>
<sequence>MKGKDADPSKIPFLRFQKYSTKVQRRRLLQRRLSESLRSNWEKRAIMQSNEHTVQCQLWKKSTEK</sequence>
<accession>E4YVT2</accession>